<comment type="similarity">
    <text evidence="3">Belongs to the protein disulfide isomerase family.</text>
</comment>
<dbReference type="GO" id="GO:0006457">
    <property type="term" value="P:protein folding"/>
    <property type="evidence" value="ECO:0007669"/>
    <property type="project" value="TreeGrafter"/>
</dbReference>
<dbReference type="CDD" id="cd02961">
    <property type="entry name" value="PDI_a_family"/>
    <property type="match status" value="1"/>
</dbReference>
<proteinExistence type="inferred from homology"/>
<evidence type="ECO:0000259" key="9">
    <source>
        <dbReference type="PROSITE" id="PS51352"/>
    </source>
</evidence>
<dbReference type="AlphaFoldDB" id="A0A5B8MXU2"/>
<dbReference type="SUPFAM" id="SSF52833">
    <property type="entry name" value="Thioredoxin-like"/>
    <property type="match status" value="2"/>
</dbReference>
<dbReference type="OrthoDB" id="427280at2759"/>
<dbReference type="InterPro" id="IPR036249">
    <property type="entry name" value="Thioredoxin-like_sf"/>
</dbReference>
<keyword evidence="6 10" id="KW-0413">Isomerase</keyword>
<feature type="compositionally biased region" description="Basic residues" evidence="8">
    <location>
        <begin position="317"/>
        <end position="328"/>
    </location>
</feature>
<evidence type="ECO:0000313" key="11">
    <source>
        <dbReference type="Proteomes" id="UP000316726"/>
    </source>
</evidence>
<organism evidence="10 11">
    <name type="scientific">Chloropicon primus</name>
    <dbReference type="NCBI Taxonomy" id="1764295"/>
    <lineage>
        <taxon>Eukaryota</taxon>
        <taxon>Viridiplantae</taxon>
        <taxon>Chlorophyta</taxon>
        <taxon>Chloropicophyceae</taxon>
        <taxon>Chloropicales</taxon>
        <taxon>Chloropicaceae</taxon>
        <taxon>Chloropicon</taxon>
    </lineage>
</organism>
<evidence type="ECO:0000256" key="6">
    <source>
        <dbReference type="ARBA" id="ARBA00023235"/>
    </source>
</evidence>
<dbReference type="Pfam" id="PF00085">
    <property type="entry name" value="Thioredoxin"/>
    <property type="match status" value="1"/>
</dbReference>
<protein>
    <recommendedName>
        <fullName evidence="4">protein disulfide-isomerase</fullName>
        <ecNumber evidence="4">5.3.4.1</ecNumber>
    </recommendedName>
</protein>
<dbReference type="GO" id="GO:0003756">
    <property type="term" value="F:protein disulfide isomerase activity"/>
    <property type="evidence" value="ECO:0007669"/>
    <property type="project" value="UniProtKB-EC"/>
</dbReference>
<evidence type="ECO:0000256" key="8">
    <source>
        <dbReference type="SAM" id="MobiDB-lite"/>
    </source>
</evidence>
<keyword evidence="7" id="KW-0676">Redox-active center</keyword>
<evidence type="ECO:0000256" key="4">
    <source>
        <dbReference type="ARBA" id="ARBA00012723"/>
    </source>
</evidence>
<evidence type="ECO:0000256" key="1">
    <source>
        <dbReference type="ARBA" id="ARBA00001182"/>
    </source>
</evidence>
<gene>
    <name evidence="10" type="ORF">A3770_13p68280</name>
</gene>
<keyword evidence="11" id="KW-1185">Reference proteome</keyword>
<keyword evidence="5" id="KW-0256">Endoplasmic reticulum</keyword>
<evidence type="ECO:0000256" key="5">
    <source>
        <dbReference type="ARBA" id="ARBA00022824"/>
    </source>
</evidence>
<dbReference type="PROSITE" id="PS51352">
    <property type="entry name" value="THIOREDOXIN_2"/>
    <property type="match status" value="1"/>
</dbReference>
<dbReference type="Proteomes" id="UP000316726">
    <property type="component" value="Chromosome 13"/>
</dbReference>
<dbReference type="EMBL" id="CP031046">
    <property type="protein sequence ID" value="QDZ24310.1"/>
    <property type="molecule type" value="Genomic_DNA"/>
</dbReference>
<evidence type="ECO:0000256" key="7">
    <source>
        <dbReference type="ARBA" id="ARBA00023284"/>
    </source>
</evidence>
<dbReference type="Gene3D" id="3.40.30.10">
    <property type="entry name" value="Glutaredoxin"/>
    <property type="match status" value="3"/>
</dbReference>
<feature type="domain" description="Thioredoxin" evidence="9">
    <location>
        <begin position="48"/>
        <end position="178"/>
    </location>
</feature>
<comment type="catalytic activity">
    <reaction evidence="1">
        <text>Catalyzes the rearrangement of -S-S- bonds in proteins.</text>
        <dbReference type="EC" id="5.3.4.1"/>
    </reaction>
</comment>
<dbReference type="GO" id="GO:0005788">
    <property type="term" value="C:endoplasmic reticulum lumen"/>
    <property type="evidence" value="ECO:0007669"/>
    <property type="project" value="UniProtKB-SubCell"/>
</dbReference>
<evidence type="ECO:0000313" key="10">
    <source>
        <dbReference type="EMBL" id="QDZ24310.1"/>
    </source>
</evidence>
<feature type="region of interest" description="Disordered" evidence="8">
    <location>
        <begin position="309"/>
        <end position="332"/>
    </location>
</feature>
<evidence type="ECO:0000256" key="3">
    <source>
        <dbReference type="ARBA" id="ARBA00006347"/>
    </source>
</evidence>
<dbReference type="InterPro" id="IPR013766">
    <property type="entry name" value="Thioredoxin_domain"/>
</dbReference>
<dbReference type="PANTHER" id="PTHR18929">
    <property type="entry name" value="PROTEIN DISULFIDE ISOMERASE"/>
    <property type="match status" value="1"/>
</dbReference>
<dbReference type="GO" id="GO:0034976">
    <property type="term" value="P:response to endoplasmic reticulum stress"/>
    <property type="evidence" value="ECO:0007669"/>
    <property type="project" value="TreeGrafter"/>
</dbReference>
<comment type="subcellular location">
    <subcellularLocation>
        <location evidence="2">Endoplasmic reticulum lumen</location>
    </subcellularLocation>
</comment>
<evidence type="ECO:0000256" key="2">
    <source>
        <dbReference type="ARBA" id="ARBA00004319"/>
    </source>
</evidence>
<name>A0A5B8MXU2_9CHLO</name>
<dbReference type="PANTHER" id="PTHR18929:SF132">
    <property type="entry name" value="PROTEIN DISULFIDE-ISOMERASE A3"/>
    <property type="match status" value="1"/>
</dbReference>
<dbReference type="EC" id="5.3.4.1" evidence="4"/>
<feature type="region of interest" description="Disordered" evidence="8">
    <location>
        <begin position="260"/>
        <end position="295"/>
    </location>
</feature>
<dbReference type="STRING" id="1764295.A0A5B8MXU2"/>
<reference evidence="10 11" key="1">
    <citation type="submission" date="2018-07" db="EMBL/GenBank/DDBJ databases">
        <title>The complete nuclear genome of the prasinophyte Chloropicon primus (CCMP1205).</title>
        <authorList>
            <person name="Pombert J.-F."/>
            <person name="Otis C."/>
            <person name="Turmel M."/>
            <person name="Lemieux C."/>
        </authorList>
    </citation>
    <scope>NUCLEOTIDE SEQUENCE [LARGE SCALE GENOMIC DNA]</scope>
    <source>
        <strain evidence="10 11">CCMP1205</strain>
    </source>
</reference>
<dbReference type="Pfam" id="PF13848">
    <property type="entry name" value="Thioredoxin_6"/>
    <property type="match status" value="1"/>
</dbReference>
<accession>A0A5B8MXU2</accession>
<sequence>MYWPRLLRDPKDPLRSKVGVDWKRWKDEDEDENGPPRPLLDSEWLDDDLTVTKVASFPEEEYDDSLVPLLDAGTLAPYLERANLTLVLCFERAERCKGCRQLAKLLAHVASQVNEENKQLSVGRVDGIASFEVMKRLHVTSFPQLKLFFRDGDVVTVDAPSVRSSRQLQHYLVEQLQPAWLDVDGGAEALEDVLTRMERVALFVVPEDSEGSDEARRAKAAERAFEGAAKKFRAMLVKHTSMVFVKTTEATVLALLKEEEKKKKSNNNSSNSNLDDEANSNVSGLVSSSSSSSSSTGITLLALKAGEEPLRYPEPLRRHHKNKNKNKKTLSSSSSWKAKAVFHWLRKAQFKVLEQVTPNNFPEFRRKGNPMLYILLAGNDTSHHEEILDVVRPVAKANAKRLTFVYTHVSSNNTAAMDLLSHLRCDFDGETTFAVLEDFREEYRYCIEASSDRPLTFGRIERLVEGFVGRDKTVLGSPDKLRSEPVPSRESNVGPVYDVVGENLMEVVLDPTKDVVIHFYSPMDDKWDYDETELKNAAEVLEGTESVLIGKIDGFKNEKPREFPDIGYFPCTYLFPSSNKMMPIEFNKTQGFLKDRLLEWIGDHASKPEDLPEEARKELEAKDEL</sequence>